<name>A0A0M3I1U7_ASCLU</name>
<evidence type="ECO:0000259" key="3">
    <source>
        <dbReference type="PROSITE" id="PS50172"/>
    </source>
</evidence>
<accession>A0A0M3I1U7</accession>
<dbReference type="InterPro" id="IPR001357">
    <property type="entry name" value="BRCT_dom"/>
</dbReference>
<keyword evidence="4" id="KW-1185">Reference proteome</keyword>
<dbReference type="Proteomes" id="UP000036681">
    <property type="component" value="Unplaced"/>
</dbReference>
<dbReference type="GO" id="GO:0033314">
    <property type="term" value="P:mitotic DNA replication checkpoint signaling"/>
    <property type="evidence" value="ECO:0007669"/>
    <property type="project" value="TreeGrafter"/>
</dbReference>
<feature type="region of interest" description="Disordered" evidence="2">
    <location>
        <begin position="1048"/>
        <end position="1089"/>
    </location>
</feature>
<dbReference type="CDD" id="cd17731">
    <property type="entry name" value="BRCT_TopBP1_rpt2_like"/>
    <property type="match status" value="1"/>
</dbReference>
<sequence>MARKRTPAEIAPIAADQTRSFSRKKQCELLVLEVIHNSNGDGTPKQSDVDFQKDVFNRLRASRLQPKWITADECMRKDKRGSEVIYGTVATLTCMMNGERLPKWTHPILSMTLNNCVVCFTGIDHDIRDSKTDWIMQMNGTVSKDFNCDVTHLVAKDCDPSSQKYVAAVKSGIPVLSMEWIGKAWDAALRGYTTWFGDEDIYSEYRLKIFTDCVITCSGLSSAERMTISQIVKVNGGVFTPEMERNRCTHLLTDKNSGEKYRKARQWGWDCVKIVRVKWLDKCIEKGMRLEERLYEPKFSAKAKTSTPQNDSVPAASFDVSCVSGPLQATIKSRSDCTLSPLSASSNPHTRLNKAVTDVADSSSTSADSSLLRRRVSMRPNCSSHSTKEMTVPDPIEAIGLTANDAYDYLENCRLFLCGFKEEEIQKWKQVVNALGATRLPGIYSDLTHIIVGTQEVSGQLLEKVKEVSSAVSVVTYKWLIECGKQQKMVNEMEFIHPLFYEDATQNKQSSRQSNRQCSRIRPIVSTSMNDVLSKIPSGNTERYDVNCPQRVIKHEDKELSDAIDKERLCKQHEEQNMERLFAGLSFGIDSIDDTLAEDLKTTVMELGGKCESDAGIHLDYLLLPLLHYGSLNEIIGRDAGNVVSAFWMQDCIEKGRLVDPNAHPLYRPMKASLESHIFEGCIIALSSMERLEKEAYTELLKTFGAIVQNQLVKRGAAGGMLQRNTHVVACDEGERTACARKWRIPVVDPSWIIESIIKNENQKDEDFRFDEKPLKNYVRNDELWLALCHSLDRRSSELSQRESMSPGAAPLCTTARSSSDDCVIIEDGSCKNRMTREDERKCEEDEVCIIEAPVSSRLKALRKDNLSINTSPLIDTPSKFLDPNTNFIPRFDLRDAYAVVDAMHSCRTSSLSTEGVNWSESMVGRVLEEAASKTAATYTDPIPRSTEVAHVASSMKTLSSNSKKEAHVSTESENCGSKKGDANSSERIEKKKVGNGRRESVSSSSLQKILRRGAPSQEQKSGESHKNFAKQRLLEEKLANLAAKYGHSGGATSLQSIKDMKSEHNSKRKRRIAESQVDRVEGTSSKRIAQMPLTENAIGWEEAPIPCSEDVVDERVVTVSPCSIRSLTKKVSARITRRDSHHEDEQMLPSSSKKARQLESTSEKSESRQTSVVTDAVKDISKTNTYASSKQNTNNSKKRCIVFSGVTIEERERLGGLAKRLGSEVRSEFVDDVTHLCCGVIIRNVKLMRAIGAGKYVVQPDYIERSHSAGRWLEEGEYEWGSDTNTTKHTFESVRQEKLAAACHRWRVKVEETSRKAFDGWCVLFYCSQRRLPDLAKIVECGGGTWHLRLANHLYILLPLYFRFRMIEAIVSSILRLTHLMNMYWDEITMNSDIVSTFTLALVERSSYWTESEIDMLIERGVCCYPLDYLSTYLMEEDLHPEKFLHKDYAARLQAKKAIEKSLLVRGP</sequence>
<dbReference type="SUPFAM" id="SSF52113">
    <property type="entry name" value="BRCT domain"/>
    <property type="match status" value="6"/>
</dbReference>
<feature type="compositionally biased region" description="Basic and acidic residues" evidence="2">
    <location>
        <begin position="1073"/>
        <end position="1082"/>
    </location>
</feature>
<feature type="domain" description="BRCT" evidence="3">
    <location>
        <begin position="577"/>
        <end position="666"/>
    </location>
</feature>
<dbReference type="GO" id="GO:0007095">
    <property type="term" value="P:mitotic G2 DNA damage checkpoint signaling"/>
    <property type="evidence" value="ECO:0007669"/>
    <property type="project" value="TreeGrafter"/>
</dbReference>
<feature type="region of interest" description="Disordered" evidence="2">
    <location>
        <begin position="955"/>
        <end position="1028"/>
    </location>
</feature>
<feature type="region of interest" description="Disordered" evidence="2">
    <location>
        <begin position="342"/>
        <end position="361"/>
    </location>
</feature>
<feature type="domain" description="BRCT" evidence="3">
    <location>
        <begin position="205"/>
        <end position="297"/>
    </location>
</feature>
<feature type="compositionally biased region" description="Basic and acidic residues" evidence="2">
    <location>
        <begin position="1137"/>
        <end position="1146"/>
    </location>
</feature>
<evidence type="ECO:0000313" key="4">
    <source>
        <dbReference type="Proteomes" id="UP000036681"/>
    </source>
</evidence>
<dbReference type="PANTHER" id="PTHR13561:SF20">
    <property type="entry name" value="DNA TOPOISOMERASE 2-BINDING PROTEIN 1"/>
    <property type="match status" value="1"/>
</dbReference>
<dbReference type="SMART" id="SM00292">
    <property type="entry name" value="BRCT"/>
    <property type="match status" value="6"/>
</dbReference>
<reference evidence="5" key="1">
    <citation type="submission" date="2016-03" db="UniProtKB">
        <authorList>
            <consortium name="WormBaseParasite"/>
        </authorList>
    </citation>
    <scope>IDENTIFICATION</scope>
</reference>
<evidence type="ECO:0000256" key="2">
    <source>
        <dbReference type="SAM" id="MobiDB-lite"/>
    </source>
</evidence>
<keyword evidence="1" id="KW-0677">Repeat</keyword>
<dbReference type="Pfam" id="PF00533">
    <property type="entry name" value="BRCT"/>
    <property type="match status" value="2"/>
</dbReference>
<dbReference type="FunFam" id="3.40.50.10190:FF:000018">
    <property type="entry name" value="DNA topoisomerase 2-binding protein 1"/>
    <property type="match status" value="1"/>
</dbReference>
<dbReference type="InterPro" id="IPR036420">
    <property type="entry name" value="BRCT_dom_sf"/>
</dbReference>
<evidence type="ECO:0000256" key="1">
    <source>
        <dbReference type="ARBA" id="ARBA00022737"/>
    </source>
</evidence>
<feature type="domain" description="BRCT" evidence="3">
    <location>
        <begin position="1199"/>
        <end position="1281"/>
    </location>
</feature>
<feature type="domain" description="BRCT" evidence="3">
    <location>
        <begin position="108"/>
        <end position="181"/>
    </location>
</feature>
<evidence type="ECO:0000313" key="5">
    <source>
        <dbReference type="WBParaSite" id="ALUE_0001033201-mRNA-1"/>
    </source>
</evidence>
<feature type="domain" description="BRCT" evidence="3">
    <location>
        <begin position="674"/>
        <end position="770"/>
    </location>
</feature>
<dbReference type="InterPro" id="IPR059215">
    <property type="entry name" value="BRCT2_TopBP1-like"/>
</dbReference>
<protein>
    <submittedName>
        <fullName evidence="5">DNA topoisomerase 2-binding protein 1</fullName>
    </submittedName>
</protein>
<dbReference type="PANTHER" id="PTHR13561">
    <property type="entry name" value="DNA REPLICATION REGULATOR DPB11-RELATED"/>
    <property type="match status" value="1"/>
</dbReference>
<feature type="compositionally biased region" description="Basic and acidic residues" evidence="2">
    <location>
        <begin position="963"/>
        <end position="1001"/>
    </location>
</feature>
<organism evidence="4 5">
    <name type="scientific">Ascaris lumbricoides</name>
    <name type="common">Giant roundworm</name>
    <dbReference type="NCBI Taxonomy" id="6252"/>
    <lineage>
        <taxon>Eukaryota</taxon>
        <taxon>Metazoa</taxon>
        <taxon>Ecdysozoa</taxon>
        <taxon>Nematoda</taxon>
        <taxon>Chromadorea</taxon>
        <taxon>Rhabditida</taxon>
        <taxon>Spirurina</taxon>
        <taxon>Ascaridomorpha</taxon>
        <taxon>Ascaridoidea</taxon>
        <taxon>Ascarididae</taxon>
        <taxon>Ascaris</taxon>
    </lineage>
</organism>
<feature type="region of interest" description="Disordered" evidence="2">
    <location>
        <begin position="1132"/>
        <end position="1177"/>
    </location>
</feature>
<feature type="domain" description="BRCT" evidence="3">
    <location>
        <begin position="405"/>
        <end position="497"/>
    </location>
</feature>
<dbReference type="WBParaSite" id="ALUE_0001033201-mRNA-1">
    <property type="protein sequence ID" value="ALUE_0001033201-mRNA-1"/>
    <property type="gene ID" value="ALUE_0001033201"/>
</dbReference>
<dbReference type="PROSITE" id="PS50172">
    <property type="entry name" value="BRCT"/>
    <property type="match status" value="6"/>
</dbReference>
<dbReference type="GO" id="GO:0006270">
    <property type="term" value="P:DNA replication initiation"/>
    <property type="evidence" value="ECO:0007669"/>
    <property type="project" value="TreeGrafter"/>
</dbReference>
<dbReference type="Gene3D" id="3.40.50.10190">
    <property type="entry name" value="BRCT domain"/>
    <property type="match status" value="7"/>
</dbReference>
<dbReference type="Pfam" id="PF12738">
    <property type="entry name" value="PTCB-BRCT"/>
    <property type="match status" value="2"/>
</dbReference>
<dbReference type="CDD" id="cd00027">
    <property type="entry name" value="BRCT"/>
    <property type="match status" value="2"/>
</dbReference>
<proteinExistence type="predicted"/>